<reference evidence="2 3" key="1">
    <citation type="submission" date="2023-12" db="EMBL/GenBank/DDBJ databases">
        <title>the genome sequence of Hyalangium sp. s54d21.</title>
        <authorList>
            <person name="Zhang X."/>
        </authorList>
    </citation>
    <scope>NUCLEOTIDE SEQUENCE [LARGE SCALE GENOMIC DNA]</scope>
    <source>
        <strain evidence="3">s54d21</strain>
    </source>
</reference>
<evidence type="ECO:0000313" key="2">
    <source>
        <dbReference type="EMBL" id="MDY7228400.1"/>
    </source>
</evidence>
<feature type="signal peptide" evidence="1">
    <location>
        <begin position="1"/>
        <end position="23"/>
    </location>
</feature>
<gene>
    <name evidence="2" type="ORF">SYV04_18405</name>
</gene>
<comment type="caution">
    <text evidence="2">The sequence shown here is derived from an EMBL/GenBank/DDBJ whole genome shotgun (WGS) entry which is preliminary data.</text>
</comment>
<dbReference type="InterPro" id="IPR011250">
    <property type="entry name" value="OMP/PagP_B-barrel"/>
</dbReference>
<proteinExistence type="predicted"/>
<organism evidence="2 3">
    <name type="scientific">Hyalangium rubrum</name>
    <dbReference type="NCBI Taxonomy" id="3103134"/>
    <lineage>
        <taxon>Bacteria</taxon>
        <taxon>Pseudomonadati</taxon>
        <taxon>Myxococcota</taxon>
        <taxon>Myxococcia</taxon>
        <taxon>Myxococcales</taxon>
        <taxon>Cystobacterineae</taxon>
        <taxon>Archangiaceae</taxon>
        <taxon>Hyalangium</taxon>
    </lineage>
</organism>
<keyword evidence="1" id="KW-0732">Signal</keyword>
<evidence type="ECO:0000256" key="1">
    <source>
        <dbReference type="SAM" id="SignalP"/>
    </source>
</evidence>
<keyword evidence="3" id="KW-1185">Reference proteome</keyword>
<dbReference type="EMBL" id="JAXIVS010000006">
    <property type="protein sequence ID" value="MDY7228400.1"/>
    <property type="molecule type" value="Genomic_DNA"/>
</dbReference>
<dbReference type="RefSeq" id="WP_321547129.1">
    <property type="nucleotide sequence ID" value="NZ_JAXIVS010000006.1"/>
</dbReference>
<sequence>MLQKFVARGAVLSVFLSLSPAFAAEEEEAPPPSGLYLQPHVHMLSGWTLHVEDSFMQQDYQVELRKGGGVGLRLGYDFTPHVGLFASAELNAEREGPYSGYGAGLTLRTGMLGPVRLNARVGARLLDPVTTLVYGTAGAGLEVFLFRPVSLALEVDGAVPLAEGTRFNGTSQDNVSAEGGPVRGILGITWYIGG</sequence>
<accession>A0ABU5H8I3</accession>
<evidence type="ECO:0008006" key="4">
    <source>
        <dbReference type="Google" id="ProtNLM"/>
    </source>
</evidence>
<dbReference type="Proteomes" id="UP001291309">
    <property type="component" value="Unassembled WGS sequence"/>
</dbReference>
<dbReference type="SUPFAM" id="SSF56925">
    <property type="entry name" value="OMPA-like"/>
    <property type="match status" value="1"/>
</dbReference>
<name>A0ABU5H8I3_9BACT</name>
<evidence type="ECO:0000313" key="3">
    <source>
        <dbReference type="Proteomes" id="UP001291309"/>
    </source>
</evidence>
<protein>
    <recommendedName>
        <fullName evidence="4">Outer membrane protein beta-barrel domain-containing protein</fullName>
    </recommendedName>
</protein>
<feature type="chain" id="PRO_5046551429" description="Outer membrane protein beta-barrel domain-containing protein" evidence="1">
    <location>
        <begin position="24"/>
        <end position="194"/>
    </location>
</feature>